<protein>
    <submittedName>
        <fullName evidence="9">Cellobiose dehydrogenase</fullName>
    </submittedName>
</protein>
<evidence type="ECO:0000256" key="2">
    <source>
        <dbReference type="ARBA" id="ARBA00010790"/>
    </source>
</evidence>
<feature type="chain" id="PRO_5014380789" evidence="7">
    <location>
        <begin position="18"/>
        <end position="896"/>
    </location>
</feature>
<dbReference type="SUPFAM" id="SSF54373">
    <property type="entry name" value="FAD-linked reductases, C-terminal domain"/>
    <property type="match status" value="1"/>
</dbReference>
<evidence type="ECO:0000256" key="6">
    <source>
        <dbReference type="SAM" id="MobiDB-lite"/>
    </source>
</evidence>
<feature type="domain" description="Glucose-methanol-choline oxidoreductase N-terminal" evidence="8">
    <location>
        <begin position="241"/>
        <end position="255"/>
    </location>
</feature>
<keyword evidence="10" id="KW-1185">Reference proteome</keyword>
<dbReference type="SUPFAM" id="SSF51905">
    <property type="entry name" value="FAD/NAD(P)-binding domain"/>
    <property type="match status" value="1"/>
</dbReference>
<organism evidence="9 10">
    <name type="scientific">Sphaceloma murrayae</name>
    <dbReference type="NCBI Taxonomy" id="2082308"/>
    <lineage>
        <taxon>Eukaryota</taxon>
        <taxon>Fungi</taxon>
        <taxon>Dikarya</taxon>
        <taxon>Ascomycota</taxon>
        <taxon>Pezizomycotina</taxon>
        <taxon>Dothideomycetes</taxon>
        <taxon>Dothideomycetidae</taxon>
        <taxon>Myriangiales</taxon>
        <taxon>Elsinoaceae</taxon>
        <taxon>Sphaceloma</taxon>
    </lineage>
</organism>
<dbReference type="GO" id="GO:0050660">
    <property type="term" value="F:flavin adenine dinucleotide binding"/>
    <property type="evidence" value="ECO:0007669"/>
    <property type="project" value="InterPro"/>
</dbReference>
<dbReference type="Gene3D" id="3.30.560.10">
    <property type="entry name" value="Glucose Oxidase, domain 3"/>
    <property type="match status" value="1"/>
</dbReference>
<feature type="compositionally biased region" description="Low complexity" evidence="6">
    <location>
        <begin position="802"/>
        <end position="822"/>
    </location>
</feature>
<dbReference type="InParanoid" id="A0A2K1QTJ8"/>
<comment type="cofactor">
    <cofactor evidence="1">
        <name>FAD</name>
        <dbReference type="ChEBI" id="CHEBI:57692"/>
    </cofactor>
</comment>
<reference evidence="9 10" key="1">
    <citation type="submission" date="2017-06" db="EMBL/GenBank/DDBJ databases">
        <title>Draft genome sequence of a variant of Elsinoe murrayae.</title>
        <authorList>
            <person name="Cheng Q."/>
        </authorList>
    </citation>
    <scope>NUCLEOTIDE SEQUENCE [LARGE SCALE GENOMIC DNA]</scope>
    <source>
        <strain evidence="9 10">CQ-2017a</strain>
    </source>
</reference>
<dbReference type="InterPro" id="IPR027424">
    <property type="entry name" value="Glucose_Oxidase_domain_2"/>
</dbReference>
<dbReference type="STRING" id="2082308.A0A2K1QTJ8"/>
<dbReference type="Proteomes" id="UP000243797">
    <property type="component" value="Unassembled WGS sequence"/>
</dbReference>
<dbReference type="InterPro" id="IPR007867">
    <property type="entry name" value="GMC_OxRtase_C"/>
</dbReference>
<dbReference type="Pfam" id="PF00732">
    <property type="entry name" value="GMC_oxred_N"/>
    <property type="match status" value="1"/>
</dbReference>
<feature type="signal peptide" evidence="7">
    <location>
        <begin position="1"/>
        <end position="17"/>
    </location>
</feature>
<keyword evidence="5" id="KW-0560">Oxidoreductase</keyword>
<evidence type="ECO:0000313" key="9">
    <source>
        <dbReference type="EMBL" id="PNS18339.1"/>
    </source>
</evidence>
<dbReference type="Gene3D" id="3.50.50.60">
    <property type="entry name" value="FAD/NAD(P)-binding domain"/>
    <property type="match status" value="2"/>
</dbReference>
<evidence type="ECO:0000256" key="3">
    <source>
        <dbReference type="ARBA" id="ARBA00022630"/>
    </source>
</evidence>
<evidence type="ECO:0000259" key="8">
    <source>
        <dbReference type="PROSITE" id="PS00624"/>
    </source>
</evidence>
<dbReference type="AlphaFoldDB" id="A0A2K1QTJ8"/>
<dbReference type="Gene3D" id="4.10.450.10">
    <property type="entry name" value="Glucose Oxidase, domain 2"/>
    <property type="match status" value="1"/>
</dbReference>
<evidence type="ECO:0000256" key="5">
    <source>
        <dbReference type="ARBA" id="ARBA00023002"/>
    </source>
</evidence>
<dbReference type="InterPro" id="IPR012132">
    <property type="entry name" value="GMC_OxRdtase"/>
</dbReference>
<evidence type="ECO:0000256" key="1">
    <source>
        <dbReference type="ARBA" id="ARBA00001974"/>
    </source>
</evidence>
<evidence type="ECO:0000313" key="10">
    <source>
        <dbReference type="Proteomes" id="UP000243797"/>
    </source>
</evidence>
<feature type="region of interest" description="Disordered" evidence="6">
    <location>
        <begin position="682"/>
        <end position="702"/>
    </location>
</feature>
<comment type="similarity">
    <text evidence="2">Belongs to the GMC oxidoreductase family.</text>
</comment>
<keyword evidence="3" id="KW-0285">Flavoprotein</keyword>
<comment type="caution">
    <text evidence="9">The sequence shown here is derived from an EMBL/GenBank/DDBJ whole genome shotgun (WGS) entry which is preliminary data.</text>
</comment>
<dbReference type="PROSITE" id="PS00624">
    <property type="entry name" value="GMC_OXRED_2"/>
    <property type="match status" value="1"/>
</dbReference>
<dbReference type="PANTHER" id="PTHR11552:SF201">
    <property type="entry name" value="GLUCOSE-METHANOL-CHOLINE OXIDOREDUCTASE N-TERMINAL DOMAIN-CONTAINING PROTEIN"/>
    <property type="match status" value="1"/>
</dbReference>
<dbReference type="PANTHER" id="PTHR11552">
    <property type="entry name" value="GLUCOSE-METHANOL-CHOLINE GMC OXIDOREDUCTASE"/>
    <property type="match status" value="1"/>
</dbReference>
<dbReference type="Pfam" id="PF13450">
    <property type="entry name" value="NAD_binding_8"/>
    <property type="match status" value="1"/>
</dbReference>
<dbReference type="Pfam" id="PF05199">
    <property type="entry name" value="GMC_oxred_C"/>
    <property type="match status" value="1"/>
</dbReference>
<dbReference type="GO" id="GO:0016614">
    <property type="term" value="F:oxidoreductase activity, acting on CH-OH group of donors"/>
    <property type="evidence" value="ECO:0007669"/>
    <property type="project" value="InterPro"/>
</dbReference>
<proteinExistence type="inferred from homology"/>
<keyword evidence="7" id="KW-0732">Signal</keyword>
<sequence>MASLLLSACLLSSITTALPLNSPLLPSYDYIIVGGGVSGLTVANRLSEDTGVNVLVVEAGQPDQGEPSGWDDLLPYFKKSETYTRSLFRRQSPSNLTVEDLDAYGYSGPIKVSYPTYAYNQSSSVMAALNELGLPSIADMSSGDMSGAAVLPLTVDPDVNERSDARIAYADSMLERPNVNVVTGETVTQILLESETSNEVNDTIIAKSSSDWNIGKSGIASSISSITRNITASREVIMAAGAIKTPQLLKLSGIGPRDELEAFRISVRIDLEGVGKNLQDHQLLSLTYPERTSAYSSSGLFQNAKSSMRVPSVGPQEAIALPPLARISNSTSLLTTLIELQSASQFLLNGTDATIIAGFRTQLSFLVEAVRSTVRSSWEIIGSNEGGWTIANRRPLSRGEVTLQSSTPFSAPVVDPRYGANPVDFDFILEAILFANRLFTTAPFRSANTSIIRSVMSSSNMTAMQQLVRERLQTSYNFAGTAAMLPKNLGGVINSQLLVYGTSNLRVVDASIIPLIPASNLQALIYAFAEKAADIIKAARSDTSPSAGSNAVVVTGPDQDQVPNGGGSGLSSVTSSALSFSSGTISLPAMSTSSRTSGAIGGIISPLASAFQSLTAANISRIISLTSPPFSNAVTSVNTSRVPASTIATLTSLSSAGNLQTGLNSAIPNVINPISSSLQSSAGGSISATGSNETALTNRSTSRSTLLATFSTTATGMVMLNPGISQPSASAKLSNTGMTRSSITGTFGTTGTGVVIVDIPIASTGTSSRANSASGQGTTPRLFAAATSSSNVTATSLALSNPTILGSQTSPAPSSTPGSTASVNSSATILTSRTSIAGTFGTMSTSANGSTISTTRSSAALVDNLVIRTVPSGLQIVNGSSNGTSRGTIPIYVTTV</sequence>
<name>A0A2K1QTJ8_9PEZI</name>
<dbReference type="InterPro" id="IPR000172">
    <property type="entry name" value="GMC_OxRdtase_N"/>
</dbReference>
<gene>
    <name evidence="9" type="ORF">CAC42_6156</name>
</gene>
<feature type="region of interest" description="Disordered" evidence="6">
    <location>
        <begin position="802"/>
        <end position="826"/>
    </location>
</feature>
<keyword evidence="4" id="KW-0274">FAD</keyword>
<dbReference type="InterPro" id="IPR036188">
    <property type="entry name" value="FAD/NAD-bd_sf"/>
</dbReference>
<evidence type="ECO:0000256" key="7">
    <source>
        <dbReference type="SAM" id="SignalP"/>
    </source>
</evidence>
<accession>A0A2K1QTJ8</accession>
<dbReference type="EMBL" id="NKHZ01000041">
    <property type="protein sequence ID" value="PNS18339.1"/>
    <property type="molecule type" value="Genomic_DNA"/>
</dbReference>
<dbReference type="OrthoDB" id="269227at2759"/>
<evidence type="ECO:0000256" key="4">
    <source>
        <dbReference type="ARBA" id="ARBA00022827"/>
    </source>
</evidence>